<sequence length="195" mass="22332">MVQLLHLHRSILIKNVPMLQALCTHNEPLNLGIDSKNHFPNKCLNTDPANRHQLNDHLQDLKRTNYCRAIPDLARPDESGLETTRPPSKMCNGKSRSRTIMIYNRRYQLLIWHKYGPFLQKTQKFNFEAGTAGFTWRTVDRIRSVLSASNWSTGERTRCGHGGEGGTLSRRPMRGRPDPVNRTQPFVTITSAKID</sequence>
<dbReference type="EMBL" id="CADCXU010000401">
    <property type="protein sequence ID" value="CAA9993386.1"/>
    <property type="molecule type" value="Genomic_DNA"/>
</dbReference>
<evidence type="ECO:0000256" key="1">
    <source>
        <dbReference type="SAM" id="MobiDB-lite"/>
    </source>
</evidence>
<dbReference type="Proteomes" id="UP000479000">
    <property type="component" value="Unassembled WGS sequence"/>
</dbReference>
<evidence type="ECO:0000313" key="2">
    <source>
        <dbReference type="EMBL" id="CAA9993386.1"/>
    </source>
</evidence>
<reference evidence="2 3" key="1">
    <citation type="submission" date="2020-02" db="EMBL/GenBank/DDBJ databases">
        <authorList>
            <person name="Ferguson B K."/>
        </authorList>
    </citation>
    <scope>NUCLEOTIDE SEQUENCE [LARGE SCALE GENOMIC DNA]</scope>
</reference>
<proteinExistence type="predicted"/>
<name>A0A6H5FVH1_9HEMI</name>
<accession>A0A6H5FVH1</accession>
<dbReference type="AlphaFoldDB" id="A0A6H5FVH1"/>
<protein>
    <submittedName>
        <fullName evidence="2">Uncharacterized protein</fullName>
    </submittedName>
</protein>
<evidence type="ECO:0000313" key="3">
    <source>
        <dbReference type="Proteomes" id="UP000479000"/>
    </source>
</evidence>
<keyword evidence="3" id="KW-1185">Reference proteome</keyword>
<organism evidence="2 3">
    <name type="scientific">Nesidiocoris tenuis</name>
    <dbReference type="NCBI Taxonomy" id="355587"/>
    <lineage>
        <taxon>Eukaryota</taxon>
        <taxon>Metazoa</taxon>
        <taxon>Ecdysozoa</taxon>
        <taxon>Arthropoda</taxon>
        <taxon>Hexapoda</taxon>
        <taxon>Insecta</taxon>
        <taxon>Pterygota</taxon>
        <taxon>Neoptera</taxon>
        <taxon>Paraneoptera</taxon>
        <taxon>Hemiptera</taxon>
        <taxon>Heteroptera</taxon>
        <taxon>Panheteroptera</taxon>
        <taxon>Cimicomorpha</taxon>
        <taxon>Miridae</taxon>
        <taxon>Dicyphina</taxon>
        <taxon>Nesidiocoris</taxon>
    </lineage>
</organism>
<feature type="region of interest" description="Disordered" evidence="1">
    <location>
        <begin position="154"/>
        <end position="183"/>
    </location>
</feature>
<gene>
    <name evidence="2" type="ORF">NTEN_LOCUS362</name>
</gene>